<dbReference type="Proteomes" id="UP000295008">
    <property type="component" value="Unassembled WGS sequence"/>
</dbReference>
<evidence type="ECO:0000256" key="2">
    <source>
        <dbReference type="ARBA" id="ARBA00023015"/>
    </source>
</evidence>
<dbReference type="SUPFAM" id="SSF46955">
    <property type="entry name" value="Putative DNA-binding domain"/>
    <property type="match status" value="1"/>
</dbReference>
<evidence type="ECO:0000259" key="5">
    <source>
        <dbReference type="PROSITE" id="PS50937"/>
    </source>
</evidence>
<sequence>MLKKVFSISEMAEMHNISRQTLIYYDKIAIFKPLYIDEANNYRYYSARQIPLLREILFLKSIGVKLEEIKEHMEQRNLNTAIALLEHHKEWVAGEIERLTKTHFSIQQRLNRFQHAENFKEYIDKPVLKELPERRMVLTPFENEVCREELHCTCMKSWTTLFQSGILPSGEFGTLIRRAGLGTAAVFRGAGVFFTLPFSDLPVENTILVPGGQYACMYKYGMPYDLKHLERLTGWIAEQRLTITGDVIDVCYLDTTFYLNNEEGADLCELQIPVAARSAAGEEPW</sequence>
<dbReference type="Gene3D" id="1.10.1660.10">
    <property type="match status" value="1"/>
</dbReference>
<evidence type="ECO:0000256" key="3">
    <source>
        <dbReference type="ARBA" id="ARBA00023125"/>
    </source>
</evidence>
<comment type="caution">
    <text evidence="6">The sequence shown here is derived from an EMBL/GenBank/DDBJ whole genome shotgun (WGS) entry which is preliminary data.</text>
</comment>
<keyword evidence="2" id="KW-0805">Transcription regulation</keyword>
<dbReference type="Gene3D" id="3.20.80.10">
    <property type="entry name" value="Regulatory factor, effector binding domain"/>
    <property type="match status" value="1"/>
</dbReference>
<name>A0A4R1SCD4_HYDET</name>
<keyword evidence="3 6" id="KW-0238">DNA-binding</keyword>
<keyword evidence="7" id="KW-1185">Reference proteome</keyword>
<keyword evidence="1" id="KW-0678">Repressor</keyword>
<dbReference type="GO" id="GO:0003700">
    <property type="term" value="F:DNA-binding transcription factor activity"/>
    <property type="evidence" value="ECO:0007669"/>
    <property type="project" value="InterPro"/>
</dbReference>
<dbReference type="PANTHER" id="PTHR30204">
    <property type="entry name" value="REDOX-CYCLING DRUG-SENSING TRANSCRIPTIONAL ACTIVATOR SOXR"/>
    <property type="match status" value="1"/>
</dbReference>
<dbReference type="SMART" id="SM00422">
    <property type="entry name" value="HTH_MERR"/>
    <property type="match status" value="1"/>
</dbReference>
<evidence type="ECO:0000256" key="4">
    <source>
        <dbReference type="ARBA" id="ARBA00023163"/>
    </source>
</evidence>
<feature type="domain" description="HTH merR-type" evidence="5">
    <location>
        <begin position="5"/>
        <end position="75"/>
    </location>
</feature>
<proteinExistence type="predicted"/>
<evidence type="ECO:0000256" key="1">
    <source>
        <dbReference type="ARBA" id="ARBA00022491"/>
    </source>
</evidence>
<dbReference type="Pfam" id="PF13411">
    <property type="entry name" value="MerR_1"/>
    <property type="match status" value="1"/>
</dbReference>
<accession>A0A4R1SCD4</accession>
<reference evidence="6 7" key="1">
    <citation type="submission" date="2019-03" db="EMBL/GenBank/DDBJ databases">
        <title>Genomic Encyclopedia of Type Strains, Phase IV (KMG-IV): sequencing the most valuable type-strain genomes for metagenomic binning, comparative biology and taxonomic classification.</title>
        <authorList>
            <person name="Goeker M."/>
        </authorList>
    </citation>
    <scope>NUCLEOTIDE SEQUENCE [LARGE SCALE GENOMIC DNA]</scope>
    <source>
        <strain evidence="6 7">LX-B</strain>
    </source>
</reference>
<gene>
    <name evidence="6" type="ORF">EDC14_10025</name>
</gene>
<dbReference type="InterPro" id="IPR009061">
    <property type="entry name" value="DNA-bd_dom_put_sf"/>
</dbReference>
<protein>
    <submittedName>
        <fullName evidence="6">DNA-binding transcriptional MerR regulator</fullName>
    </submittedName>
</protein>
<dbReference type="RefSeq" id="WP_243662761.1">
    <property type="nucleotide sequence ID" value="NZ_SLUN01000002.1"/>
</dbReference>
<dbReference type="InterPro" id="IPR000551">
    <property type="entry name" value="MerR-type_HTH_dom"/>
</dbReference>
<dbReference type="GO" id="GO:0003677">
    <property type="term" value="F:DNA binding"/>
    <property type="evidence" value="ECO:0007669"/>
    <property type="project" value="UniProtKB-KW"/>
</dbReference>
<dbReference type="PROSITE" id="PS50937">
    <property type="entry name" value="HTH_MERR_2"/>
    <property type="match status" value="1"/>
</dbReference>
<evidence type="ECO:0000313" key="7">
    <source>
        <dbReference type="Proteomes" id="UP000295008"/>
    </source>
</evidence>
<dbReference type="AlphaFoldDB" id="A0A4R1SCD4"/>
<evidence type="ECO:0000313" key="6">
    <source>
        <dbReference type="EMBL" id="TCL76252.1"/>
    </source>
</evidence>
<dbReference type="EMBL" id="SLUN01000002">
    <property type="protein sequence ID" value="TCL76252.1"/>
    <property type="molecule type" value="Genomic_DNA"/>
</dbReference>
<dbReference type="InterPro" id="IPR047057">
    <property type="entry name" value="MerR_fam"/>
</dbReference>
<dbReference type="InterPro" id="IPR011256">
    <property type="entry name" value="Reg_factor_effector_dom_sf"/>
</dbReference>
<organism evidence="6 7">
    <name type="scientific">Hydrogenispora ethanolica</name>
    <dbReference type="NCBI Taxonomy" id="1082276"/>
    <lineage>
        <taxon>Bacteria</taxon>
        <taxon>Bacillati</taxon>
        <taxon>Bacillota</taxon>
        <taxon>Hydrogenispora</taxon>
    </lineage>
</organism>
<keyword evidence="4" id="KW-0804">Transcription</keyword>
<dbReference type="CDD" id="cd01107">
    <property type="entry name" value="HTH_BmrR"/>
    <property type="match status" value="1"/>
</dbReference>
<dbReference type="PANTHER" id="PTHR30204:SF69">
    <property type="entry name" value="MERR-FAMILY TRANSCRIPTIONAL REGULATOR"/>
    <property type="match status" value="1"/>
</dbReference>
<dbReference type="SUPFAM" id="SSF55136">
    <property type="entry name" value="Probable bacterial effector-binding domain"/>
    <property type="match status" value="1"/>
</dbReference>